<sequence length="282" mass="32155">MQAISKLAICIDQLSGRQTMRPFFKNKTFRLDTIDPQSDSMLMQIPPELRLIIYEFVFAPTNTSTPNKLSILAICRRIQGEAIIPALRQMHIHINGDHGLEFQSNLHSLGNLAQHLRHIKITMPMGRLDASSANNPFVLTDLPLDCLQIDFGSVCPKGWLIENRIYHQLISALLHRTFPTGSNDSAKPVHRTWKERYVRQYIAQTLILWAKSTHLHHKLFGMKTKKVLVMCNADAKDLLWSAFTHFGLVSSSLTIVRKAAEDPTRRYVIFWDEGGRSVLEMG</sequence>
<comment type="caution">
    <text evidence="1">The sequence shown here is derived from an EMBL/GenBank/DDBJ whole genome shotgun (WGS) entry which is preliminary data.</text>
</comment>
<name>A0A8K0R0W9_9PLEO</name>
<gene>
    <name evidence="1" type="ORF">FB567DRAFT_476323</name>
</gene>
<protein>
    <recommendedName>
        <fullName evidence="3">F-box domain-containing protein</fullName>
    </recommendedName>
</protein>
<evidence type="ECO:0000313" key="1">
    <source>
        <dbReference type="EMBL" id="KAH7079610.1"/>
    </source>
</evidence>
<dbReference type="OrthoDB" id="62952at2759"/>
<organism evidence="1 2">
    <name type="scientific">Paraphoma chrysanthemicola</name>
    <dbReference type="NCBI Taxonomy" id="798071"/>
    <lineage>
        <taxon>Eukaryota</taxon>
        <taxon>Fungi</taxon>
        <taxon>Dikarya</taxon>
        <taxon>Ascomycota</taxon>
        <taxon>Pezizomycotina</taxon>
        <taxon>Dothideomycetes</taxon>
        <taxon>Pleosporomycetidae</taxon>
        <taxon>Pleosporales</taxon>
        <taxon>Pleosporineae</taxon>
        <taxon>Phaeosphaeriaceae</taxon>
        <taxon>Paraphoma</taxon>
    </lineage>
</organism>
<dbReference type="AlphaFoldDB" id="A0A8K0R0W9"/>
<feature type="non-terminal residue" evidence="1">
    <location>
        <position position="282"/>
    </location>
</feature>
<reference evidence="1" key="1">
    <citation type="journal article" date="2021" name="Nat. Commun.">
        <title>Genetic determinants of endophytism in the Arabidopsis root mycobiome.</title>
        <authorList>
            <person name="Mesny F."/>
            <person name="Miyauchi S."/>
            <person name="Thiergart T."/>
            <person name="Pickel B."/>
            <person name="Atanasova L."/>
            <person name="Karlsson M."/>
            <person name="Huettel B."/>
            <person name="Barry K.W."/>
            <person name="Haridas S."/>
            <person name="Chen C."/>
            <person name="Bauer D."/>
            <person name="Andreopoulos W."/>
            <person name="Pangilinan J."/>
            <person name="LaButti K."/>
            <person name="Riley R."/>
            <person name="Lipzen A."/>
            <person name="Clum A."/>
            <person name="Drula E."/>
            <person name="Henrissat B."/>
            <person name="Kohler A."/>
            <person name="Grigoriev I.V."/>
            <person name="Martin F.M."/>
            <person name="Hacquard S."/>
        </authorList>
    </citation>
    <scope>NUCLEOTIDE SEQUENCE</scope>
    <source>
        <strain evidence="1">MPI-SDFR-AT-0120</strain>
    </source>
</reference>
<evidence type="ECO:0000313" key="2">
    <source>
        <dbReference type="Proteomes" id="UP000813461"/>
    </source>
</evidence>
<proteinExistence type="predicted"/>
<keyword evidence="2" id="KW-1185">Reference proteome</keyword>
<dbReference type="Proteomes" id="UP000813461">
    <property type="component" value="Unassembled WGS sequence"/>
</dbReference>
<dbReference type="EMBL" id="JAGMVJ010000016">
    <property type="protein sequence ID" value="KAH7079610.1"/>
    <property type="molecule type" value="Genomic_DNA"/>
</dbReference>
<evidence type="ECO:0008006" key="3">
    <source>
        <dbReference type="Google" id="ProtNLM"/>
    </source>
</evidence>
<accession>A0A8K0R0W9</accession>